<evidence type="ECO:0000256" key="5">
    <source>
        <dbReference type="ARBA" id="ARBA00023242"/>
    </source>
</evidence>
<keyword evidence="2" id="KW-0507">mRNA processing</keyword>
<evidence type="ECO:0000256" key="1">
    <source>
        <dbReference type="ARBA" id="ARBA00004123"/>
    </source>
</evidence>
<dbReference type="InterPro" id="IPR011990">
    <property type="entry name" value="TPR-like_helical_dom_sf"/>
</dbReference>
<evidence type="ECO:0000256" key="4">
    <source>
        <dbReference type="ARBA" id="ARBA00023187"/>
    </source>
</evidence>
<reference evidence="8" key="1">
    <citation type="submission" date="2014-02" db="EMBL/GenBank/DDBJ databases">
        <authorList>
            <person name="Genoscope - CEA"/>
        </authorList>
    </citation>
    <scope>NUCLEOTIDE SEQUENCE</scope>
    <source>
        <strain evidence="8">LS3</strain>
    </source>
</reference>
<dbReference type="InterPro" id="IPR003107">
    <property type="entry name" value="HAT"/>
</dbReference>
<gene>
    <name evidence="8" type="ORF">GNLVRS02_ARAD1A04422g</name>
</gene>
<dbReference type="PANTHER" id="PTHR17204:SF5">
    <property type="entry name" value="PRE-MRNA-PROCESSING FACTOR 39"/>
    <property type="match status" value="1"/>
</dbReference>
<accession>A0A060SXJ9</accession>
<dbReference type="GO" id="GO:0000395">
    <property type="term" value="P:mRNA 5'-splice site recognition"/>
    <property type="evidence" value="ECO:0007669"/>
    <property type="project" value="TreeGrafter"/>
</dbReference>
<comment type="subcellular location">
    <subcellularLocation>
        <location evidence="1">Nucleus</location>
    </subcellularLocation>
</comment>
<dbReference type="Gene3D" id="1.25.40.10">
    <property type="entry name" value="Tetratricopeptide repeat domain"/>
    <property type="match status" value="2"/>
</dbReference>
<evidence type="ECO:0000313" key="8">
    <source>
        <dbReference type="EMBL" id="CDP33219.1"/>
    </source>
</evidence>
<dbReference type="EMBL" id="HG937691">
    <property type="protein sequence ID" value="CDP33219.1"/>
    <property type="molecule type" value="Genomic_DNA"/>
</dbReference>
<dbReference type="SMART" id="SM00386">
    <property type="entry name" value="HAT"/>
    <property type="match status" value="4"/>
</dbReference>
<dbReference type="InterPro" id="IPR059164">
    <property type="entry name" value="HAT_PRP39_C"/>
</dbReference>
<dbReference type="Pfam" id="PF23240">
    <property type="entry name" value="HAT_PRP39_N"/>
    <property type="match status" value="1"/>
</dbReference>
<feature type="compositionally biased region" description="Polar residues" evidence="7">
    <location>
        <begin position="525"/>
        <end position="537"/>
    </location>
</feature>
<protein>
    <submittedName>
        <fullName evidence="8">ARAD1A04422p</fullName>
    </submittedName>
</protein>
<keyword evidence="5" id="KW-0539">Nucleus</keyword>
<name>A0A060SXJ9_BLAAD</name>
<dbReference type="SUPFAM" id="SSF48452">
    <property type="entry name" value="TPR-like"/>
    <property type="match status" value="1"/>
</dbReference>
<reference evidence="8" key="2">
    <citation type="submission" date="2014-06" db="EMBL/GenBank/DDBJ databases">
        <title>The complete genome of Blastobotrys (Arxula) adeninivorans LS3 - a yeast of biotechnological interest.</title>
        <authorList>
            <person name="Kunze G."/>
            <person name="Gaillardin C."/>
            <person name="Czernicka M."/>
            <person name="Durrens P."/>
            <person name="Martin T."/>
            <person name="Boer E."/>
            <person name="Gabaldon T."/>
            <person name="Cruz J."/>
            <person name="Talla E."/>
            <person name="Marck C."/>
            <person name="Goffeau A."/>
            <person name="Barbe V."/>
            <person name="Baret P."/>
            <person name="Baronian K."/>
            <person name="Beier S."/>
            <person name="Bleykasten C."/>
            <person name="Bode R."/>
            <person name="Casaregola S."/>
            <person name="Despons L."/>
            <person name="Fairhead C."/>
            <person name="Giersberg M."/>
            <person name="Gierski P."/>
            <person name="Hahnel U."/>
            <person name="Hartmann A."/>
            <person name="Jankowska D."/>
            <person name="Jubin C."/>
            <person name="Jung P."/>
            <person name="Lafontaine I."/>
            <person name="Leh-Louis V."/>
            <person name="Lemaire M."/>
            <person name="Marcet-Houben M."/>
            <person name="Mascher M."/>
            <person name="Morel G."/>
            <person name="Richard G.-F."/>
            <person name="Riechen J."/>
            <person name="Sacerdot C."/>
            <person name="Sarkar A."/>
            <person name="Savel G."/>
            <person name="Schacherer J."/>
            <person name="Sherman D."/>
            <person name="Straub M.-L."/>
            <person name="Stein N."/>
            <person name="Thierry A."/>
            <person name="Trautwein-Schult A."/>
            <person name="Westhof E."/>
            <person name="Worch S."/>
            <person name="Dujon B."/>
            <person name="Souciet J.-L."/>
            <person name="Wincker P."/>
            <person name="Scholz U."/>
            <person name="Neuveglise N."/>
        </authorList>
    </citation>
    <scope>NUCLEOTIDE SEQUENCE</scope>
    <source>
        <strain evidence="8">LS3</strain>
    </source>
</reference>
<dbReference type="PANTHER" id="PTHR17204">
    <property type="entry name" value="PRE-MRNA PROCESSING PROTEIN PRP39-RELATED"/>
    <property type="match status" value="1"/>
</dbReference>
<dbReference type="GO" id="GO:0000243">
    <property type="term" value="C:commitment complex"/>
    <property type="evidence" value="ECO:0007669"/>
    <property type="project" value="TreeGrafter"/>
</dbReference>
<dbReference type="Pfam" id="PF23241">
    <property type="entry name" value="HAT_PRP39_C"/>
    <property type="match status" value="1"/>
</dbReference>
<keyword evidence="3" id="KW-0677">Repeat</keyword>
<dbReference type="GO" id="GO:0005685">
    <property type="term" value="C:U1 snRNP"/>
    <property type="evidence" value="ECO:0007669"/>
    <property type="project" value="TreeGrafter"/>
</dbReference>
<evidence type="ECO:0000256" key="6">
    <source>
        <dbReference type="ARBA" id="ARBA00038019"/>
    </source>
</evidence>
<dbReference type="PhylomeDB" id="A0A060SXJ9"/>
<keyword evidence="4" id="KW-0508">mRNA splicing</keyword>
<comment type="similarity">
    <text evidence="6">Belongs to the PRP39 family.</text>
</comment>
<evidence type="ECO:0000256" key="2">
    <source>
        <dbReference type="ARBA" id="ARBA00022664"/>
    </source>
</evidence>
<feature type="region of interest" description="Disordered" evidence="7">
    <location>
        <begin position="516"/>
        <end position="537"/>
    </location>
</feature>
<organism evidence="8">
    <name type="scientific">Blastobotrys adeninivorans</name>
    <name type="common">Yeast</name>
    <name type="synonym">Arxula adeninivorans</name>
    <dbReference type="NCBI Taxonomy" id="409370"/>
    <lineage>
        <taxon>Eukaryota</taxon>
        <taxon>Fungi</taxon>
        <taxon>Dikarya</taxon>
        <taxon>Ascomycota</taxon>
        <taxon>Saccharomycotina</taxon>
        <taxon>Dipodascomycetes</taxon>
        <taxon>Dipodascales</taxon>
        <taxon>Trichomonascaceae</taxon>
        <taxon>Blastobotrys</taxon>
    </lineage>
</organism>
<sequence>MSKRSGDHWDKQELTDPKVLSIVTTGDSSWRQAYDSLRADPETFENWEALVTATDALASSSGSQPEVAATVRSVFDALLSKFPLMFGYWLQYAQLEARLAPSASTVDQVYERAVCAFPNSIELWTSYLDHATESGIERSKLKHLYLRALNHVGRDFLAHDVWDRYLAFEDDTQEKIRMLKYVTSIPMHQYARYLEEYRNLSGEDLPQEAVEATARRTNERWAYESLITRNYFHVLPVEDEQYDNWRNYLAYSVANETNLDDTRALFERALVPCALYEEVWLQYIKWAMDCGRPEEEISLIFQKASEMVSISRPFIRLQWSLYSELIGDIQLARQIVRALESSPSLTEFKDEINIHRAHFERRQSIDGAIDFLSRQKSTNAVYSAMLAVIYWKDKSNPDLAYQTFNDNFVKHCGNRCFLVNYFYFVLEQQSDESKLFTVWKDIVSQSPVDPVLIADISRVYMDHLLTSSSPLAMKHYMAVDAETNGPLITRHLWKQKLGSNTELRLWLENGHPGVEVDPLSKRNPSKNYNEPMTRNVS</sequence>
<evidence type="ECO:0000256" key="7">
    <source>
        <dbReference type="SAM" id="MobiDB-lite"/>
    </source>
</evidence>
<proteinExistence type="inferred from homology"/>
<dbReference type="GO" id="GO:0071004">
    <property type="term" value="C:U2-type prespliceosome"/>
    <property type="evidence" value="ECO:0007669"/>
    <property type="project" value="TreeGrafter"/>
</dbReference>
<evidence type="ECO:0000256" key="3">
    <source>
        <dbReference type="ARBA" id="ARBA00022737"/>
    </source>
</evidence>
<dbReference type="GO" id="GO:0030627">
    <property type="term" value="F:pre-mRNA 5'-splice site binding"/>
    <property type="evidence" value="ECO:0007669"/>
    <property type="project" value="TreeGrafter"/>
</dbReference>
<dbReference type="AlphaFoldDB" id="A0A060SXJ9"/>